<evidence type="ECO:0000259" key="8">
    <source>
        <dbReference type="Pfam" id="PF25954"/>
    </source>
</evidence>
<evidence type="ECO:0000259" key="6">
    <source>
        <dbReference type="Pfam" id="PF25869"/>
    </source>
</evidence>
<dbReference type="FunFam" id="2.40.30.170:FF:000010">
    <property type="entry name" value="Efflux RND transporter periplasmic adaptor subunit"/>
    <property type="match status" value="1"/>
</dbReference>
<dbReference type="Pfam" id="PF25954">
    <property type="entry name" value="Beta-barrel_RND_2"/>
    <property type="match status" value="1"/>
</dbReference>
<keyword evidence="4" id="KW-1133">Transmembrane helix</keyword>
<dbReference type="InterPro" id="IPR042230">
    <property type="entry name" value="CusF_sf"/>
</dbReference>
<evidence type="ECO:0000313" key="10">
    <source>
        <dbReference type="Proteomes" id="UP001239782"/>
    </source>
</evidence>
<feature type="transmembrane region" description="Helical" evidence="4">
    <location>
        <begin position="12"/>
        <end position="33"/>
    </location>
</feature>
<dbReference type="InterPro" id="IPR058792">
    <property type="entry name" value="Beta-barrel_RND_2"/>
</dbReference>
<dbReference type="Pfam" id="PF19335">
    <property type="entry name" value="HMBD"/>
    <property type="match status" value="1"/>
</dbReference>
<dbReference type="Gene3D" id="2.40.30.170">
    <property type="match status" value="1"/>
</dbReference>
<evidence type="ECO:0000256" key="2">
    <source>
        <dbReference type="ARBA" id="ARBA00022448"/>
    </source>
</evidence>
<feature type="domain" description="CusB-like beta-barrel" evidence="8">
    <location>
        <begin position="246"/>
        <end position="323"/>
    </location>
</feature>
<dbReference type="Pfam" id="PF11604">
    <property type="entry name" value="CusF_Ec"/>
    <property type="match status" value="2"/>
</dbReference>
<feature type="domain" description="CusB-like barrel-sandwich hybrid" evidence="7">
    <location>
        <begin position="126"/>
        <end position="241"/>
    </location>
</feature>
<evidence type="ECO:0000256" key="1">
    <source>
        <dbReference type="ARBA" id="ARBA00009477"/>
    </source>
</evidence>
<dbReference type="Gene3D" id="2.40.50.100">
    <property type="match status" value="1"/>
</dbReference>
<dbReference type="GO" id="GO:0046914">
    <property type="term" value="F:transition metal ion binding"/>
    <property type="evidence" value="ECO:0007669"/>
    <property type="project" value="TreeGrafter"/>
</dbReference>
<dbReference type="AlphaFoldDB" id="A0AA51RSK7"/>
<accession>A0AA51RSK7</accession>
<dbReference type="Gene3D" id="6.10.140.730">
    <property type="match status" value="1"/>
</dbReference>
<evidence type="ECO:0000259" key="5">
    <source>
        <dbReference type="Pfam" id="PF19335"/>
    </source>
</evidence>
<dbReference type="Gene3D" id="2.40.50.320">
    <property type="entry name" value="Copper binding periplasmic protein CusF"/>
    <property type="match status" value="2"/>
</dbReference>
<dbReference type="GO" id="GO:0015679">
    <property type="term" value="P:plasma membrane copper ion transport"/>
    <property type="evidence" value="ECO:0007669"/>
    <property type="project" value="TreeGrafter"/>
</dbReference>
<dbReference type="InterPro" id="IPR058790">
    <property type="entry name" value="BSH_CusB"/>
</dbReference>
<evidence type="ECO:0000256" key="3">
    <source>
        <dbReference type="SAM" id="MobiDB-lite"/>
    </source>
</evidence>
<name>A0AA51RSK7_9GAMM</name>
<feature type="region of interest" description="Disordered" evidence="3">
    <location>
        <begin position="579"/>
        <end position="599"/>
    </location>
</feature>
<dbReference type="GO" id="GO:0060003">
    <property type="term" value="P:copper ion export"/>
    <property type="evidence" value="ECO:0007669"/>
    <property type="project" value="TreeGrafter"/>
</dbReference>
<dbReference type="Proteomes" id="UP001239782">
    <property type="component" value="Chromosome"/>
</dbReference>
<feature type="compositionally biased region" description="Polar residues" evidence="3">
    <location>
        <begin position="579"/>
        <end position="589"/>
    </location>
</feature>
<protein>
    <submittedName>
        <fullName evidence="9">Efflux RND transporter periplasmic adaptor subunit</fullName>
    </submittedName>
</protein>
<sequence>MSNAKPNKGTVFLVVASMLIGALVTMTLNTWVLSKGTQSEQSKEPLYWVAPMDPNYRRDQPGKSPMGMDLVPVYEEPQGQKSAGMVAIDPQVVNNLGVRRGTAQLRQLTQDLRSVGYIQYDQKRLVHIHPRVAGWVEQLMVNAEGDPVTKGQPLYSLYSPELVNAQEELLIALQRNNQRLVQAAMERLKALQLDDKTIASIKRNQEVMQKVIFYAPQDGVVDNLRIREGFFVQPGNTLMSIGDLSRVWVEAELFERQASQVNVGEPVTMTLDSIPGRQWQGRVDYIYPTLDATTRTLRLRLEFSNDDQALKPNMFAQIQIHSTQSQPVLTVPREAVIRTGVQDRIVVELEPGVFKSVAVKLGSSNREFFEILEGVELDDTVITSAQFLIDSESSKSSDFMRQAPYSQKPSSVWTEITLIEVDDQSRTVKASHPSIDEWDWPAMTMNFEVDNAVDFSLLSAGKIIHAQLSERAVQGEQSYLITDIHIMDGESSTESHSNDYPSATVTGEIQSIEKSSRAMLIHRSAIEKWNRPATTMTFKLDESINIDDYRAGDSVRFTFEVRDDFVIVAMEGIVAGDKLSSTDQSQDGSSMVGETDHDH</sequence>
<dbReference type="Gene3D" id="2.40.420.20">
    <property type="match status" value="1"/>
</dbReference>
<dbReference type="InterPro" id="IPR051909">
    <property type="entry name" value="MFP_Cation_Efflux"/>
</dbReference>
<organism evidence="9 10">
    <name type="scientific">Pleionea litopenaei</name>
    <dbReference type="NCBI Taxonomy" id="3070815"/>
    <lineage>
        <taxon>Bacteria</taxon>
        <taxon>Pseudomonadati</taxon>
        <taxon>Pseudomonadota</taxon>
        <taxon>Gammaproteobacteria</taxon>
        <taxon>Oceanospirillales</taxon>
        <taxon>Pleioneaceae</taxon>
        <taxon>Pleionea</taxon>
    </lineage>
</organism>
<evidence type="ECO:0000313" key="9">
    <source>
        <dbReference type="EMBL" id="WMS86729.1"/>
    </source>
</evidence>
<keyword evidence="4" id="KW-0472">Membrane</keyword>
<dbReference type="InterPro" id="IPR006143">
    <property type="entry name" value="RND_pump_MFP"/>
</dbReference>
<dbReference type="InterPro" id="IPR021647">
    <property type="entry name" value="CusF_Ec"/>
</dbReference>
<keyword evidence="10" id="KW-1185">Reference proteome</keyword>
<evidence type="ECO:0000259" key="7">
    <source>
        <dbReference type="Pfam" id="PF25919"/>
    </source>
</evidence>
<dbReference type="Pfam" id="PF25869">
    <property type="entry name" value="3HB_CusB"/>
    <property type="match status" value="1"/>
</dbReference>
<feature type="domain" description="Heavy metal binding" evidence="5">
    <location>
        <begin position="47"/>
        <end position="73"/>
    </location>
</feature>
<reference evidence="9 10" key="1">
    <citation type="submission" date="2023-08" db="EMBL/GenBank/DDBJ databases">
        <title>Pleionea litopenaei sp. nov., isolated from stomach of juvenile Litopenaeus vannamei.</title>
        <authorList>
            <person name="Rho A.M."/>
            <person name="Hwang C.Y."/>
        </authorList>
    </citation>
    <scope>NUCLEOTIDE SEQUENCE [LARGE SCALE GENOMIC DNA]</scope>
    <source>
        <strain evidence="9 10">HL-JVS1</strain>
    </source>
</reference>
<dbReference type="SUPFAM" id="SSF111369">
    <property type="entry name" value="HlyD-like secretion proteins"/>
    <property type="match status" value="1"/>
</dbReference>
<dbReference type="PANTHER" id="PTHR30097:SF15">
    <property type="entry name" value="CATION EFFLUX SYSTEM PROTEIN CUSB"/>
    <property type="match status" value="1"/>
</dbReference>
<dbReference type="InterPro" id="IPR045800">
    <property type="entry name" value="HMBD"/>
</dbReference>
<keyword evidence="2" id="KW-0813">Transport</keyword>
<gene>
    <name evidence="9" type="ORF">Q9312_16025</name>
</gene>
<dbReference type="PANTHER" id="PTHR30097">
    <property type="entry name" value="CATION EFFLUX SYSTEM PROTEIN CUSB"/>
    <property type="match status" value="1"/>
</dbReference>
<dbReference type="GO" id="GO:0016020">
    <property type="term" value="C:membrane"/>
    <property type="evidence" value="ECO:0007669"/>
    <property type="project" value="InterPro"/>
</dbReference>
<feature type="domain" description="CusB-like three alpha-helical bundle" evidence="6">
    <location>
        <begin position="161"/>
        <end position="208"/>
    </location>
</feature>
<dbReference type="NCBIfam" id="TIGR01730">
    <property type="entry name" value="RND_mfp"/>
    <property type="match status" value="1"/>
</dbReference>
<dbReference type="Pfam" id="PF25919">
    <property type="entry name" value="BSH_CusB"/>
    <property type="match status" value="1"/>
</dbReference>
<proteinExistence type="inferred from homology"/>
<comment type="similarity">
    <text evidence="1">Belongs to the membrane fusion protein (MFP) (TC 8.A.1) family.</text>
</comment>
<dbReference type="InterPro" id="IPR058791">
    <property type="entry name" value="3HB_CusB"/>
</dbReference>
<dbReference type="EMBL" id="CP133548">
    <property type="protein sequence ID" value="WMS86729.1"/>
    <property type="molecule type" value="Genomic_DNA"/>
</dbReference>
<keyword evidence="4" id="KW-0812">Transmembrane</keyword>
<dbReference type="GO" id="GO:0022857">
    <property type="term" value="F:transmembrane transporter activity"/>
    <property type="evidence" value="ECO:0007669"/>
    <property type="project" value="InterPro"/>
</dbReference>
<dbReference type="GO" id="GO:0030288">
    <property type="term" value="C:outer membrane-bounded periplasmic space"/>
    <property type="evidence" value="ECO:0007669"/>
    <property type="project" value="TreeGrafter"/>
</dbReference>
<dbReference type="KEGG" id="plei:Q9312_16025"/>
<dbReference type="RefSeq" id="WP_309201874.1">
    <property type="nucleotide sequence ID" value="NZ_CP133548.1"/>
</dbReference>
<evidence type="ECO:0000256" key="4">
    <source>
        <dbReference type="SAM" id="Phobius"/>
    </source>
</evidence>